<dbReference type="AlphaFoldDB" id="A0AAV7HB70"/>
<comment type="caution">
    <text evidence="1">The sequence shown here is derived from an EMBL/GenBank/DDBJ whole genome shotgun (WGS) entry which is preliminary data.</text>
</comment>
<sequence length="66" mass="7272">MGMANDRGFFAEDVTLEYPLYVSVGMHGKEDRQEVVLGYRHHEVKKDKVEGLWELVGGSSEGGGSS</sequence>
<dbReference type="Proteomes" id="UP000826195">
    <property type="component" value="Unassembled WGS sequence"/>
</dbReference>
<proteinExistence type="predicted"/>
<evidence type="ECO:0000313" key="2">
    <source>
        <dbReference type="Proteomes" id="UP000826195"/>
    </source>
</evidence>
<gene>
    <name evidence="1" type="ORF">KQX54_003338</name>
</gene>
<name>A0AAV7HB70_COTGL</name>
<keyword evidence="2" id="KW-1185">Reference proteome</keyword>
<organism evidence="1 2">
    <name type="scientific">Cotesia glomerata</name>
    <name type="common">Lepidopteran parasitic wasp</name>
    <name type="synonym">Apanteles glomeratus</name>
    <dbReference type="NCBI Taxonomy" id="32391"/>
    <lineage>
        <taxon>Eukaryota</taxon>
        <taxon>Metazoa</taxon>
        <taxon>Ecdysozoa</taxon>
        <taxon>Arthropoda</taxon>
        <taxon>Hexapoda</taxon>
        <taxon>Insecta</taxon>
        <taxon>Pterygota</taxon>
        <taxon>Neoptera</taxon>
        <taxon>Endopterygota</taxon>
        <taxon>Hymenoptera</taxon>
        <taxon>Apocrita</taxon>
        <taxon>Ichneumonoidea</taxon>
        <taxon>Braconidae</taxon>
        <taxon>Microgastrinae</taxon>
        <taxon>Cotesia</taxon>
    </lineage>
</organism>
<evidence type="ECO:0000313" key="1">
    <source>
        <dbReference type="EMBL" id="KAH0534359.1"/>
    </source>
</evidence>
<dbReference type="EMBL" id="JAHXZJ010002982">
    <property type="protein sequence ID" value="KAH0534359.1"/>
    <property type="molecule type" value="Genomic_DNA"/>
</dbReference>
<reference evidence="1 2" key="1">
    <citation type="journal article" date="2021" name="J. Hered.">
        <title>A chromosome-level genome assembly of the parasitoid wasp, Cotesia glomerata (Hymenoptera: Braconidae).</title>
        <authorList>
            <person name="Pinto B.J."/>
            <person name="Weis J.J."/>
            <person name="Gamble T."/>
            <person name="Ode P.J."/>
            <person name="Paul R."/>
            <person name="Zaspel J.M."/>
        </authorList>
    </citation>
    <scope>NUCLEOTIDE SEQUENCE [LARGE SCALE GENOMIC DNA]</scope>
    <source>
        <strain evidence="1">CgM1</strain>
    </source>
</reference>
<protein>
    <submittedName>
        <fullName evidence="1">Uncharacterized protein</fullName>
    </submittedName>
</protein>
<accession>A0AAV7HB70</accession>